<dbReference type="EMBL" id="CP144754">
    <property type="protein sequence ID" value="WVZ99001.1"/>
    <property type="molecule type" value="Genomic_DNA"/>
</dbReference>
<feature type="signal peptide" evidence="2">
    <location>
        <begin position="1"/>
        <end position="27"/>
    </location>
</feature>
<evidence type="ECO:0000256" key="1">
    <source>
        <dbReference type="SAM" id="MobiDB-lite"/>
    </source>
</evidence>
<reference evidence="3 5" key="1">
    <citation type="submission" date="2024-02" db="EMBL/GenBank/DDBJ databases">
        <title>High-quality chromosome-scale genome assembly of Pensacola bahiagrass (Paspalum notatum Flugge var. saurae).</title>
        <authorList>
            <person name="Vega J.M."/>
            <person name="Podio M."/>
            <person name="Orjuela J."/>
            <person name="Siena L.A."/>
            <person name="Pessino S.C."/>
            <person name="Combes M.C."/>
            <person name="Mariac C."/>
            <person name="Albertini E."/>
            <person name="Pupilli F."/>
            <person name="Ortiz J.P.A."/>
            <person name="Leblanc O."/>
        </authorList>
    </citation>
    <scope>NUCLEOTIDE SEQUENCE [LARGE SCALE GENOMIC DNA]</scope>
    <source>
        <strain evidence="3">R1</strain>
        <tissue evidence="3">Leaf</tissue>
    </source>
</reference>
<accession>A0AAQ3XHE6</accession>
<evidence type="ECO:0000313" key="5">
    <source>
        <dbReference type="Proteomes" id="UP001341281"/>
    </source>
</evidence>
<feature type="region of interest" description="Disordered" evidence="1">
    <location>
        <begin position="64"/>
        <end position="90"/>
    </location>
</feature>
<feature type="compositionally biased region" description="Pro residues" evidence="1">
    <location>
        <begin position="80"/>
        <end position="90"/>
    </location>
</feature>
<feature type="chain" id="PRO_5044712238" evidence="2">
    <location>
        <begin position="28"/>
        <end position="90"/>
    </location>
</feature>
<gene>
    <name evidence="3" type="ORF">U9M48_044350</name>
    <name evidence="4" type="ORF">U9M48_044364</name>
</gene>
<organism evidence="3 5">
    <name type="scientific">Paspalum notatum var. saurae</name>
    <dbReference type="NCBI Taxonomy" id="547442"/>
    <lineage>
        <taxon>Eukaryota</taxon>
        <taxon>Viridiplantae</taxon>
        <taxon>Streptophyta</taxon>
        <taxon>Embryophyta</taxon>
        <taxon>Tracheophyta</taxon>
        <taxon>Spermatophyta</taxon>
        <taxon>Magnoliopsida</taxon>
        <taxon>Liliopsida</taxon>
        <taxon>Poales</taxon>
        <taxon>Poaceae</taxon>
        <taxon>PACMAD clade</taxon>
        <taxon>Panicoideae</taxon>
        <taxon>Andropogonodae</taxon>
        <taxon>Paspaleae</taxon>
        <taxon>Paspalinae</taxon>
        <taxon>Paspalum</taxon>
    </lineage>
</organism>
<sequence>MERGHAGKPLLALVVLSFVVLLPLAASVPMPRSLRLGSQQTLKLVASQEAAMNLGRSAARMDVEVNDYPPAGANTKHDPPPPPPLRPGRA</sequence>
<dbReference type="AlphaFoldDB" id="A0AAQ3XHE6"/>
<proteinExistence type="predicted"/>
<keyword evidence="5" id="KW-1185">Reference proteome</keyword>
<keyword evidence="2" id="KW-0732">Signal</keyword>
<dbReference type="Proteomes" id="UP001341281">
    <property type="component" value="Chromosome 10"/>
</dbReference>
<evidence type="ECO:0000313" key="4">
    <source>
        <dbReference type="EMBL" id="WVZ99001.1"/>
    </source>
</evidence>
<dbReference type="PANTHER" id="PTHR33474:SF16">
    <property type="entry name" value="OS01G0264400 PROTEIN"/>
    <property type="match status" value="1"/>
</dbReference>
<evidence type="ECO:0000256" key="2">
    <source>
        <dbReference type="SAM" id="SignalP"/>
    </source>
</evidence>
<dbReference type="EMBL" id="CP144754">
    <property type="protein sequence ID" value="WVZ98983.1"/>
    <property type="molecule type" value="Genomic_DNA"/>
</dbReference>
<protein>
    <submittedName>
        <fullName evidence="3">Uncharacterized protein</fullName>
    </submittedName>
</protein>
<name>A0AAQ3XHE6_PASNO</name>
<dbReference type="PANTHER" id="PTHR33474">
    <property type="entry name" value="TRANSMEMBRANE PROTEIN"/>
    <property type="match status" value="1"/>
</dbReference>
<evidence type="ECO:0000313" key="3">
    <source>
        <dbReference type="EMBL" id="WVZ98983.1"/>
    </source>
</evidence>